<dbReference type="InterPro" id="IPR027417">
    <property type="entry name" value="P-loop_NTPase"/>
</dbReference>
<dbReference type="Proteomes" id="UP000234335">
    <property type="component" value="Unassembled WGS sequence"/>
</dbReference>
<sequence length="208" mass="23883">MKVYVINGPKSIGKTDFSVNLAEFLQQNNKVLLLQAKRATTSNIEDYFQKDGMITYDLADYFTGLAPLDTVIVHENQNLDFIISPLLDDKYEVTNVDFNKLLKEVDYDYVIIDGVDKNLLENKISVDIIGQDDLNLVNDSDAFFINKTSEDFDIRNYKDTIDSKNSKYLGFVKNGEYFKNVIENLVDGREVDIPKLGFFEKLKASFRK</sequence>
<evidence type="ECO:0000313" key="2">
    <source>
        <dbReference type="Proteomes" id="UP000234335"/>
    </source>
</evidence>
<organism evidence="1 2">
    <name type="scientific">Anaerococcus octavius</name>
    <dbReference type="NCBI Taxonomy" id="54007"/>
    <lineage>
        <taxon>Bacteria</taxon>
        <taxon>Bacillati</taxon>
        <taxon>Bacillota</taxon>
        <taxon>Tissierellia</taxon>
        <taxon>Tissierellales</taxon>
        <taxon>Peptoniphilaceae</taxon>
        <taxon>Anaerococcus</taxon>
    </lineage>
</organism>
<evidence type="ECO:0000313" key="1">
    <source>
        <dbReference type="EMBL" id="PKZ15800.1"/>
    </source>
</evidence>
<gene>
    <name evidence="1" type="ORF">CYJ34_07200</name>
</gene>
<keyword evidence="2" id="KW-1185">Reference proteome</keyword>
<dbReference type="SUPFAM" id="SSF52540">
    <property type="entry name" value="P-loop containing nucleoside triphosphate hydrolases"/>
    <property type="match status" value="1"/>
</dbReference>
<dbReference type="EMBL" id="PKGS01000005">
    <property type="protein sequence ID" value="PKZ15800.1"/>
    <property type="molecule type" value="Genomic_DNA"/>
</dbReference>
<reference evidence="1 2" key="1">
    <citation type="submission" date="2017-12" db="EMBL/GenBank/DDBJ databases">
        <title>Phylogenetic diversity of female urinary microbiome.</title>
        <authorList>
            <person name="Thomas-White K."/>
            <person name="Wolfe A.J."/>
        </authorList>
    </citation>
    <scope>NUCLEOTIDE SEQUENCE [LARGE SCALE GENOMIC DNA]</scope>
    <source>
        <strain evidence="1 2">UMB0119</strain>
    </source>
</reference>
<dbReference type="AlphaFoldDB" id="A0A2I1M6M7"/>
<comment type="caution">
    <text evidence="1">The sequence shown here is derived from an EMBL/GenBank/DDBJ whole genome shotgun (WGS) entry which is preliminary data.</text>
</comment>
<accession>A0A2I1M6M7</accession>
<proteinExistence type="predicted"/>
<name>A0A2I1M6M7_9FIRM</name>
<dbReference type="Gene3D" id="3.40.50.300">
    <property type="entry name" value="P-loop containing nucleotide triphosphate hydrolases"/>
    <property type="match status" value="1"/>
</dbReference>
<dbReference type="RefSeq" id="WP_101540618.1">
    <property type="nucleotide sequence ID" value="NZ_PKGS01000005.1"/>
</dbReference>
<protein>
    <submittedName>
        <fullName evidence="1">Uncharacterized protein</fullName>
    </submittedName>
</protein>